<evidence type="ECO:0000256" key="10">
    <source>
        <dbReference type="RuleBase" id="RU003355"/>
    </source>
</evidence>
<evidence type="ECO:0000259" key="12">
    <source>
        <dbReference type="Pfam" id="PF00082"/>
    </source>
</evidence>
<accession>A0A2A9ESY5</accession>
<dbReference type="PROSITE" id="PS00137">
    <property type="entry name" value="SUBTILASE_HIS"/>
    <property type="match status" value="1"/>
</dbReference>
<evidence type="ECO:0000313" key="16">
    <source>
        <dbReference type="Proteomes" id="UP000224130"/>
    </source>
</evidence>
<keyword evidence="16" id="KW-1185">Reference proteome</keyword>
<evidence type="ECO:0000256" key="1">
    <source>
        <dbReference type="ARBA" id="ARBA00011073"/>
    </source>
</evidence>
<dbReference type="Pfam" id="PF02225">
    <property type="entry name" value="PA"/>
    <property type="match status" value="1"/>
</dbReference>
<evidence type="ECO:0000256" key="4">
    <source>
        <dbReference type="ARBA" id="ARBA00022670"/>
    </source>
</evidence>
<keyword evidence="6 9" id="KW-0378">Hydrolase</keyword>
<dbReference type="InterPro" id="IPR023828">
    <property type="entry name" value="Peptidase_S8_Ser-AS"/>
</dbReference>
<dbReference type="InterPro" id="IPR015500">
    <property type="entry name" value="Peptidase_S8_subtilisin-rel"/>
</dbReference>
<dbReference type="SUPFAM" id="SSF52743">
    <property type="entry name" value="Subtilisin-like"/>
    <property type="match status" value="1"/>
</dbReference>
<feature type="active site" description="Charge relay system" evidence="8 9">
    <location>
        <position position="447"/>
    </location>
</feature>
<dbReference type="InterPro" id="IPR046450">
    <property type="entry name" value="PA_dom_sf"/>
</dbReference>
<dbReference type="EMBL" id="PDJJ01000001">
    <property type="protein sequence ID" value="PFG41372.1"/>
    <property type="molecule type" value="Genomic_DNA"/>
</dbReference>
<dbReference type="InterPro" id="IPR022398">
    <property type="entry name" value="Peptidase_S8_His-AS"/>
</dbReference>
<evidence type="ECO:0000256" key="8">
    <source>
        <dbReference type="PIRSR" id="PIRSR615500-1"/>
    </source>
</evidence>
<keyword evidence="7 9" id="KW-0720">Serine protease</keyword>
<evidence type="ECO:0000313" key="14">
    <source>
        <dbReference type="EMBL" id="PFG41372.1"/>
    </source>
</evidence>
<evidence type="ECO:0000256" key="6">
    <source>
        <dbReference type="ARBA" id="ARBA00022801"/>
    </source>
</evidence>
<evidence type="ECO:0000256" key="9">
    <source>
        <dbReference type="PROSITE-ProRule" id="PRU01240"/>
    </source>
</evidence>
<dbReference type="Pfam" id="PF00082">
    <property type="entry name" value="Peptidase_S8"/>
    <property type="match status" value="1"/>
</dbReference>
<dbReference type="PANTHER" id="PTHR43806:SF11">
    <property type="entry name" value="CEREVISIN-RELATED"/>
    <property type="match status" value="1"/>
</dbReference>
<dbReference type="InterPro" id="IPR003137">
    <property type="entry name" value="PA_domain"/>
</dbReference>
<organism evidence="14 16">
    <name type="scientific">Isoptericola jiangsuensis</name>
    <dbReference type="NCBI Taxonomy" id="548579"/>
    <lineage>
        <taxon>Bacteria</taxon>
        <taxon>Bacillati</taxon>
        <taxon>Actinomycetota</taxon>
        <taxon>Actinomycetes</taxon>
        <taxon>Micrococcales</taxon>
        <taxon>Promicromonosporaceae</taxon>
        <taxon>Isoptericola</taxon>
    </lineage>
</organism>
<dbReference type="PANTHER" id="PTHR43806">
    <property type="entry name" value="PEPTIDASE S8"/>
    <property type="match status" value="1"/>
</dbReference>
<keyword evidence="2" id="KW-0134">Cell wall</keyword>
<dbReference type="Gene3D" id="3.50.30.30">
    <property type="match status" value="1"/>
</dbReference>
<dbReference type="InterPro" id="IPR036852">
    <property type="entry name" value="Peptidase_S8/S53_dom_sf"/>
</dbReference>
<protein>
    <submittedName>
        <fullName evidence="14">Subtilisin family serine protease</fullName>
    </submittedName>
</protein>
<dbReference type="PROSITE" id="PS00138">
    <property type="entry name" value="SUBTILASE_SER"/>
    <property type="match status" value="1"/>
</dbReference>
<comment type="caution">
    <text evidence="14">The sequence shown here is derived from an EMBL/GenBank/DDBJ whole genome shotgun (WGS) entry which is preliminary data.</text>
</comment>
<comment type="similarity">
    <text evidence="1 9 10">Belongs to the peptidase S8 family.</text>
</comment>
<gene>
    <name evidence="14" type="ORF">ATJ88_0007</name>
    <name evidence="15" type="ORF">ATJ88_3603</name>
</gene>
<dbReference type="InterPro" id="IPR000209">
    <property type="entry name" value="Peptidase_S8/S53_dom"/>
</dbReference>
<dbReference type="AlphaFoldDB" id="A0A2A9ESY5"/>
<name>A0A2A9ESY5_9MICO</name>
<evidence type="ECO:0000256" key="5">
    <source>
        <dbReference type="ARBA" id="ARBA00022729"/>
    </source>
</evidence>
<keyword evidence="5" id="KW-0732">Signal</keyword>
<feature type="active site" description="Charge relay system" evidence="8 9">
    <location>
        <position position="242"/>
    </location>
</feature>
<reference evidence="14 16" key="1">
    <citation type="submission" date="2017-10" db="EMBL/GenBank/DDBJ databases">
        <title>Sequencing the genomes of 1000 actinobacteria strains.</title>
        <authorList>
            <person name="Klenk H.-P."/>
        </authorList>
    </citation>
    <scope>NUCLEOTIDE SEQUENCE [LARGE SCALE GENOMIC DNA]</scope>
    <source>
        <strain evidence="14 16">DSM 21863</strain>
    </source>
</reference>
<keyword evidence="4 9" id="KW-0645">Protease</keyword>
<dbReference type="GO" id="GO:0004252">
    <property type="term" value="F:serine-type endopeptidase activity"/>
    <property type="evidence" value="ECO:0007669"/>
    <property type="project" value="UniProtKB-UniRule"/>
</dbReference>
<evidence type="ECO:0000256" key="7">
    <source>
        <dbReference type="ARBA" id="ARBA00022825"/>
    </source>
</evidence>
<feature type="active site" description="Charge relay system" evidence="8 9">
    <location>
        <position position="274"/>
    </location>
</feature>
<feature type="region of interest" description="Disordered" evidence="11">
    <location>
        <begin position="399"/>
        <end position="418"/>
    </location>
</feature>
<sequence>MRPLVRAGIAATAAGAVLAVGVLPGWGATPPTDNGSTSAATAGASTGETVTVTLVTGDVVHVATTTDGQEAITVDPAPGSTAPAQTLVVDGDTYVVPDAALPYLASDALDRELFNVTDLVEYGYDDASGGIPVIAQHAARLRSTPKAPAGSTKTLDLPSVDGAALRTDADEASDFWAAVTGAATTRGTRSATAPGTLVGGWTKLWLDGRVSATLDVSVPLVGAPEAWAAGNDGTGARVAVLDTGVDLDHPDLADAVVTTASFVPGQEVADGAGHGTHVASTVAGSGAASDGKNTGVAPGAELAVGKVLADNGYGLDSWIIAGMEWAATEADADVVSMSLGDDALTDQTDPMAQSLNALSAEHDVLFVVAAGNSGAPGTVTSPGTADAALTIAATDDDDRLASFSSQGPRGLDEGLKPDMAAPGVNITAARSHHTRGSGYYTTMSGTSMATPHVAGAAALLAVEHPDWGAQRLKDALMSSATEVDGSLYEVGTGRLDVPATLDDVSATGSVFFGLATWGDPDPTPQTRTITYFNDTDAELALDLSTTSDGPADVVRLSADHVVVPAHGTATVDATASFADAPVTGHYLGEVVATDAAGTVVARTGTGLSREVEKYDVDVTVLGTSGAPVAGAEVLVYDYTNGVFRTEQADADGRIATKRVEPRTLAVSTKLRYADDDGTDRLYWLAEPHVAVEDGDVHVVLDARDATPVRLDTPRPSVAQAGRVDWYHAPSGGIPFGMSTPVAPGAEAWVLPTGDVPDGPYYLTARWSRLAPLLEVRAHTPSSWTLDTVYQSRSTRLDGKVDLEVVAAGTGTPAEVAAVDAAGKALVVTRSATVTPLARAAAARDAGAALLVVVNDGPGTLFDLAGGTVPTVSVSAADGERLLSAGTASIRGTADAYPGYAYDYQRTWEGSAPADLVVAPRTGDLAVVTDRFADTEARPLNLLRYDCSTFLLKCLGMSQAWESASEHVTYLSPAAVGAGAAWFAAVDAANGREVRDLQTRYTAGQTQTIDWFGVTAPRQGDGFWLANNTGTILKMNTPTASGPGELTGSFGSGRKIASRLYLGDTLLRSGASQSISWSRTDAAGPQTYRYELDTTVEPTTWAWSTRTASAWTFVTDRADVGTLPLLGIGYDVATGLDGTVRAGGRTTVGLEVAHPVGAVGAGTVTDVALEVSYDEGATWSPVTVERSGDDWTAQLSTPKGGGSVSLRTTAHDDAGNAVTQEVVRAFGLS</sequence>
<dbReference type="SUPFAM" id="SSF52025">
    <property type="entry name" value="PA domain"/>
    <property type="match status" value="1"/>
</dbReference>
<evidence type="ECO:0000256" key="11">
    <source>
        <dbReference type="SAM" id="MobiDB-lite"/>
    </source>
</evidence>
<keyword evidence="3" id="KW-0964">Secreted</keyword>
<dbReference type="InterPro" id="IPR023827">
    <property type="entry name" value="Peptidase_S8_Asp-AS"/>
</dbReference>
<evidence type="ECO:0000256" key="3">
    <source>
        <dbReference type="ARBA" id="ARBA00022525"/>
    </source>
</evidence>
<dbReference type="PRINTS" id="PR00723">
    <property type="entry name" value="SUBTILISIN"/>
</dbReference>
<dbReference type="OrthoDB" id="9813435at2"/>
<evidence type="ECO:0000259" key="13">
    <source>
        <dbReference type="Pfam" id="PF02225"/>
    </source>
</evidence>
<evidence type="ECO:0000313" key="15">
    <source>
        <dbReference type="EMBL" id="PFG44866.1"/>
    </source>
</evidence>
<dbReference type="EMBL" id="PDJJ01000001">
    <property type="protein sequence ID" value="PFG44866.1"/>
    <property type="molecule type" value="Genomic_DNA"/>
</dbReference>
<dbReference type="PROSITE" id="PS00136">
    <property type="entry name" value="SUBTILASE_ASP"/>
    <property type="match status" value="1"/>
</dbReference>
<dbReference type="Proteomes" id="UP000224130">
    <property type="component" value="Unassembled WGS sequence"/>
</dbReference>
<feature type="domain" description="Peptidase S8/S53" evidence="12">
    <location>
        <begin position="233"/>
        <end position="493"/>
    </location>
</feature>
<dbReference type="Gene3D" id="3.40.50.200">
    <property type="entry name" value="Peptidase S8/S53 domain"/>
    <property type="match status" value="1"/>
</dbReference>
<dbReference type="RefSeq" id="WP_098461808.1">
    <property type="nucleotide sequence ID" value="NZ_PDJJ01000001.1"/>
</dbReference>
<feature type="domain" description="PA" evidence="13">
    <location>
        <begin position="804"/>
        <end position="881"/>
    </location>
</feature>
<evidence type="ECO:0000256" key="2">
    <source>
        <dbReference type="ARBA" id="ARBA00022512"/>
    </source>
</evidence>
<proteinExistence type="inferred from homology"/>
<dbReference type="GO" id="GO:0006508">
    <property type="term" value="P:proteolysis"/>
    <property type="evidence" value="ECO:0007669"/>
    <property type="project" value="UniProtKB-KW"/>
</dbReference>
<dbReference type="PROSITE" id="PS51892">
    <property type="entry name" value="SUBTILASE"/>
    <property type="match status" value="1"/>
</dbReference>
<dbReference type="InterPro" id="IPR050131">
    <property type="entry name" value="Peptidase_S8_subtilisin-like"/>
</dbReference>